<dbReference type="EMBL" id="CABFJX010000115">
    <property type="protein sequence ID" value="VTT64627.1"/>
    <property type="molecule type" value="Genomic_DNA"/>
</dbReference>
<evidence type="ECO:0000256" key="3">
    <source>
        <dbReference type="ARBA" id="ARBA00022771"/>
    </source>
</evidence>
<dbReference type="InterPro" id="IPR052035">
    <property type="entry name" value="ZnF_BED_domain_contain"/>
</dbReference>
<dbReference type="SUPFAM" id="SSF53098">
    <property type="entry name" value="Ribonuclease H-like"/>
    <property type="match status" value="1"/>
</dbReference>
<evidence type="ECO:0000313" key="6">
    <source>
        <dbReference type="EMBL" id="VTT64627.1"/>
    </source>
</evidence>
<accession>A0A9Q9RHA4</accession>
<evidence type="ECO:0000256" key="1">
    <source>
        <dbReference type="ARBA" id="ARBA00004123"/>
    </source>
</evidence>
<dbReference type="PANTHER" id="PTHR46481">
    <property type="entry name" value="ZINC FINGER BED DOMAIN-CONTAINING PROTEIN 4"/>
    <property type="match status" value="1"/>
</dbReference>
<keyword evidence="5" id="KW-0539">Nucleus</keyword>
<reference evidence="6" key="1">
    <citation type="submission" date="2019-05" db="EMBL/GenBank/DDBJ databases">
        <authorList>
            <person name="Piombo E."/>
        </authorList>
    </citation>
    <scope>NUCLEOTIDE SEQUENCE</scope>
    <source>
        <strain evidence="6">C2S</strain>
    </source>
</reference>
<dbReference type="AlphaFoldDB" id="A0A9Q9RHA4"/>
<comment type="subcellular location">
    <subcellularLocation>
        <location evidence="1">Nucleus</location>
    </subcellularLocation>
</comment>
<protein>
    <recommendedName>
        <fullName evidence="8">HAT C-terminal dimerisation domain-containing protein</fullName>
    </recommendedName>
</protein>
<dbReference type="PANTHER" id="PTHR46481:SF10">
    <property type="entry name" value="ZINC FINGER BED DOMAIN-CONTAINING PROTEIN 39"/>
    <property type="match status" value="1"/>
</dbReference>
<name>A0A9Q9RHA4_FUSFU</name>
<evidence type="ECO:0000256" key="5">
    <source>
        <dbReference type="ARBA" id="ARBA00023242"/>
    </source>
</evidence>
<dbReference type="Proteomes" id="UP000760494">
    <property type="component" value="Unassembled WGS sequence"/>
</dbReference>
<evidence type="ECO:0000313" key="7">
    <source>
        <dbReference type="Proteomes" id="UP000760494"/>
    </source>
</evidence>
<evidence type="ECO:0000256" key="2">
    <source>
        <dbReference type="ARBA" id="ARBA00022723"/>
    </source>
</evidence>
<proteinExistence type="predicted"/>
<dbReference type="InterPro" id="IPR012337">
    <property type="entry name" value="RNaseH-like_sf"/>
</dbReference>
<organism evidence="6 7">
    <name type="scientific">Fusarium fujikuroi</name>
    <name type="common">Bakanae and foot rot disease fungus</name>
    <name type="synonym">Gibberella fujikuroi</name>
    <dbReference type="NCBI Taxonomy" id="5127"/>
    <lineage>
        <taxon>Eukaryota</taxon>
        <taxon>Fungi</taxon>
        <taxon>Dikarya</taxon>
        <taxon>Ascomycota</taxon>
        <taxon>Pezizomycotina</taxon>
        <taxon>Sordariomycetes</taxon>
        <taxon>Hypocreomycetidae</taxon>
        <taxon>Hypocreales</taxon>
        <taxon>Nectriaceae</taxon>
        <taxon>Fusarium</taxon>
        <taxon>Fusarium fujikuroi species complex</taxon>
    </lineage>
</organism>
<keyword evidence="4" id="KW-0862">Zinc</keyword>
<keyword evidence="2" id="KW-0479">Metal-binding</keyword>
<comment type="caution">
    <text evidence="6">The sequence shown here is derived from an EMBL/GenBank/DDBJ whole genome shotgun (WGS) entry which is preliminary data.</text>
</comment>
<gene>
    <name evidence="6" type="ORF">C2S_14694</name>
</gene>
<evidence type="ECO:0000256" key="4">
    <source>
        <dbReference type="ARBA" id="ARBA00022833"/>
    </source>
</evidence>
<feature type="non-terminal residue" evidence="6">
    <location>
        <position position="1"/>
    </location>
</feature>
<dbReference type="GO" id="GO:0008270">
    <property type="term" value="F:zinc ion binding"/>
    <property type="evidence" value="ECO:0007669"/>
    <property type="project" value="UniProtKB-KW"/>
</dbReference>
<dbReference type="GO" id="GO:0005634">
    <property type="term" value="C:nucleus"/>
    <property type="evidence" value="ECO:0007669"/>
    <property type="project" value="UniProtKB-SubCell"/>
</dbReference>
<keyword evidence="3" id="KW-0863">Zinc-finger</keyword>
<evidence type="ECO:0008006" key="8">
    <source>
        <dbReference type="Google" id="ProtNLM"/>
    </source>
</evidence>
<sequence length="678" mass="76860">SKPPSIAQQLAKISPPEKGHHLQLSDLPVLRRGRYLFTLEKWVHKHVPRRSWVLDYGYALVLTAPYQHHPIGTAFWLCKICDTKGDFKDGLYNFSQASSSCNKHLKVAHRIIRAIGSSEQPISPSPQPSSQLSVLQAFQNTPPVPLVASSVESFRDGLLDWIVTAAIPLNVVTHTHFRSLLLTPPEIIKAALPKSGTTVQNWLLTRYNEKRGLLAEELLAASSLISLSFDLWTSPNGYTILGVLAHYITVAGFPTHKVIAFRKLEGAHSGENQAVIIDDVCRTFNLPSHKLGFFTLDNIESNTTCLTALFRRQPSHFLSYPINEQVQIRRLRCWGHIINLVAKALLLTPRLLTQSTPDHTNDYEESWRALGAIGKLHNIVQFTRKTPQRRELWSRCVHEAREMEDATSFDDISPHIQLRPDQQTRWNSTSIMIDRALRLQTVIDQFCIRSLDDPEPSKRISERDILYPDDWAYLRQIAGILRPFKEETKKLEGHKEATISFVIYSYKKLYQHLCDHYSILFTAAALPSSSNPSPPNPPPFYSSVMDQALPPQATNSQACEAITNAVNKLYTYGKKITSSPVYWAAIILHPSMRLKFLAYLINDEIKVEAIRTRFEAFYAENWEVRDPQSPQSPAVQDTVSQPDEIDGIPTAFYTKQARPYGMPVTELSRWGREVIQSG</sequence>